<evidence type="ECO:0000313" key="4">
    <source>
        <dbReference type="Proteomes" id="UP001152795"/>
    </source>
</evidence>
<keyword evidence="1" id="KW-0175">Coiled coil</keyword>
<reference evidence="3" key="1">
    <citation type="submission" date="2020-04" db="EMBL/GenBank/DDBJ databases">
        <authorList>
            <person name="Alioto T."/>
            <person name="Alioto T."/>
            <person name="Gomez Garrido J."/>
        </authorList>
    </citation>
    <scope>NUCLEOTIDE SEQUENCE</scope>
    <source>
        <strain evidence="3">A484AB</strain>
    </source>
</reference>
<feature type="region of interest" description="Disordered" evidence="2">
    <location>
        <begin position="1"/>
        <end position="22"/>
    </location>
</feature>
<organism evidence="3 4">
    <name type="scientific">Paramuricea clavata</name>
    <name type="common">Red gorgonian</name>
    <name type="synonym">Violescent sea-whip</name>
    <dbReference type="NCBI Taxonomy" id="317549"/>
    <lineage>
        <taxon>Eukaryota</taxon>
        <taxon>Metazoa</taxon>
        <taxon>Cnidaria</taxon>
        <taxon>Anthozoa</taxon>
        <taxon>Octocorallia</taxon>
        <taxon>Malacalcyonacea</taxon>
        <taxon>Plexauridae</taxon>
        <taxon>Paramuricea</taxon>
    </lineage>
</organism>
<feature type="coiled-coil region" evidence="1">
    <location>
        <begin position="84"/>
        <end position="174"/>
    </location>
</feature>
<sequence length="181" mass="20750">MAQANTSESTNAAHHDQFASPHEFHSPEQFDALKKEYTRHYERCNAVTLKCDIGCQTEVFSGSPEDGELGATALEPPTQDKENVDILKIALESKDALISELEQKTHNLTRESEDMKKQVKEANERTRIAELEGEESIQMRNAFFLQTTRQNDQLQQNESEINCLRREIEDLHAKKDIMFIL</sequence>
<accession>A0A6S7JJ84</accession>
<evidence type="ECO:0000256" key="1">
    <source>
        <dbReference type="SAM" id="Coils"/>
    </source>
</evidence>
<gene>
    <name evidence="3" type="ORF">PACLA_8A029128</name>
</gene>
<proteinExistence type="predicted"/>
<comment type="caution">
    <text evidence="3">The sequence shown here is derived from an EMBL/GenBank/DDBJ whole genome shotgun (WGS) entry which is preliminary data.</text>
</comment>
<dbReference type="EMBL" id="CACRXK020016734">
    <property type="protein sequence ID" value="CAB4030244.1"/>
    <property type="molecule type" value="Genomic_DNA"/>
</dbReference>
<evidence type="ECO:0000256" key="2">
    <source>
        <dbReference type="SAM" id="MobiDB-lite"/>
    </source>
</evidence>
<evidence type="ECO:0000313" key="3">
    <source>
        <dbReference type="EMBL" id="CAB4030244.1"/>
    </source>
</evidence>
<name>A0A6S7JJ84_PARCT</name>
<protein>
    <submittedName>
        <fullName evidence="3">Uncharacterized protein</fullName>
    </submittedName>
</protein>
<dbReference type="Proteomes" id="UP001152795">
    <property type="component" value="Unassembled WGS sequence"/>
</dbReference>
<feature type="compositionally biased region" description="Polar residues" evidence="2">
    <location>
        <begin position="1"/>
        <end position="12"/>
    </location>
</feature>
<dbReference type="AlphaFoldDB" id="A0A6S7JJ84"/>
<feature type="compositionally biased region" description="Basic and acidic residues" evidence="2">
    <location>
        <begin position="13"/>
        <end position="22"/>
    </location>
</feature>
<keyword evidence="4" id="KW-1185">Reference proteome</keyword>